<dbReference type="EMBL" id="DQ888171">
    <property type="protein sequence ID" value="ABI79367.1"/>
    <property type="molecule type" value="Genomic_DNA"/>
</dbReference>
<name>Q06GE4_9NOCA</name>
<proteinExistence type="predicted"/>
<evidence type="ECO:0000313" key="2">
    <source>
        <dbReference type="EMBL" id="ABI79367.1"/>
    </source>
</evidence>
<keyword evidence="2" id="KW-0614">Plasmid</keyword>
<protein>
    <submittedName>
        <fullName evidence="2">Uncharacterized protein</fullName>
    </submittedName>
</protein>
<sequence>MHRLRNESREPGASRRTEVTMSSKQAPRSHPRVLVSRSVDERRKVSRNADSVRERLRNGAQLIVVDSGDRVIDLSEKELRAKHEWTLRIVGTSKVRIHLSTPLPATAQIVATGRSFVEVTGRVTVHAYTHATVHAFDQCTVHAWNYAAVSACDSVVVVAVDDTEIAAYDHARVDASDRARVTAADSSSVRLSGDASAAVTRGVKVTGPARANVHVASSGLLT</sequence>
<gene>
    <name evidence="2" type="ORF">PNSL1.039</name>
</gene>
<organism evidence="2">
    <name type="scientific">Rhodococcus sp. NS1</name>
    <dbReference type="NCBI Taxonomy" id="402236"/>
    <lineage>
        <taxon>Bacteria</taxon>
        <taxon>Bacillati</taxon>
        <taxon>Actinomycetota</taxon>
        <taxon>Actinomycetes</taxon>
        <taxon>Mycobacteriales</taxon>
        <taxon>Nocardiaceae</taxon>
        <taxon>Rhodococcus</taxon>
    </lineage>
</organism>
<feature type="compositionally biased region" description="Basic and acidic residues" evidence="1">
    <location>
        <begin position="1"/>
        <end position="18"/>
    </location>
</feature>
<dbReference type="AlphaFoldDB" id="Q06GE4"/>
<feature type="region of interest" description="Disordered" evidence="1">
    <location>
        <begin position="1"/>
        <end position="41"/>
    </location>
</feature>
<accession>Q06GE4</accession>
<geneLocation type="plasmid" evidence="2">
    <name>pNSL1</name>
</geneLocation>
<evidence type="ECO:0000256" key="1">
    <source>
        <dbReference type="SAM" id="MobiDB-lite"/>
    </source>
</evidence>
<reference evidence="2" key="1">
    <citation type="submission" date="2006-08" db="EMBL/GenBank/DDBJ databases">
        <title>The complete nucleotide sequence of Nocardia linear plasmid pNSL1.</title>
        <authorList>
            <person name="Zhu Y."/>
            <person name="Xu M."/>
            <person name="Qin Z."/>
        </authorList>
    </citation>
    <scope>NUCLEOTIDE SEQUENCE</scope>
    <source>
        <strain evidence="2">NS1</strain>
        <plasmid evidence="2">pNSL1</plasmid>
    </source>
</reference>